<dbReference type="SUPFAM" id="SSF56784">
    <property type="entry name" value="HAD-like"/>
    <property type="match status" value="1"/>
</dbReference>
<dbReference type="PANTHER" id="PTHR10000">
    <property type="entry name" value="PHOSPHOSERINE PHOSPHATASE"/>
    <property type="match status" value="1"/>
</dbReference>
<dbReference type="AlphaFoldDB" id="A0A2I1IMH5"/>
<dbReference type="Gene3D" id="3.30.1240.10">
    <property type="match status" value="1"/>
</dbReference>
<dbReference type="STRING" id="33007.HMPREF3198_00275"/>
<dbReference type="InterPro" id="IPR006379">
    <property type="entry name" value="HAD-SF_hydro_IIB"/>
</dbReference>
<sequence length="344" mass="35991">MHKLYRTLAAEGLTFSASDNMPVTGTFVPPEFGGDLRVNGGSKTAPLPRVVAGGAPEHPLDSAGQRLIVPSELRDVEPNSMLVAFDIDGTILNRDGSISQAVLDSLRALDRAGAHVVIATGRSIPAVAGVLTLLQLRHGYVVCSNGAVTLRTGPGKTAGAISYEVVKTVTFPPAPIIDRLVEQIPDAYIGVEAVGSGFLVSKHFPAGELIGEQQVVGLSALREREVTRIILRAPSLSAEDLKRIVAGLGIDTVQWDIGWTAWLDVVSQSSTKATALAELTKVLGVDAAHTVAVGDGSNDVAMVDWAHWGLAMENGSEQTKAVAQAVLPPVTKNGAALVGKLLLR</sequence>
<accession>A0A2I1IMH5</accession>
<name>A0A2I1IMH5_9ACTO</name>
<evidence type="ECO:0000313" key="2">
    <source>
        <dbReference type="Proteomes" id="UP000235122"/>
    </source>
</evidence>
<dbReference type="InterPro" id="IPR036412">
    <property type="entry name" value="HAD-like_sf"/>
</dbReference>
<gene>
    <name evidence="1" type="ORF">CYJ19_05705</name>
</gene>
<dbReference type="InterPro" id="IPR023214">
    <property type="entry name" value="HAD_sf"/>
</dbReference>
<proteinExistence type="predicted"/>
<dbReference type="Proteomes" id="UP000235122">
    <property type="component" value="Unassembled WGS sequence"/>
</dbReference>
<evidence type="ECO:0000313" key="1">
    <source>
        <dbReference type="EMBL" id="PKY72340.1"/>
    </source>
</evidence>
<dbReference type="GO" id="GO:0016791">
    <property type="term" value="F:phosphatase activity"/>
    <property type="evidence" value="ECO:0007669"/>
    <property type="project" value="TreeGrafter"/>
</dbReference>
<dbReference type="Gene3D" id="3.40.50.1000">
    <property type="entry name" value="HAD superfamily/HAD-like"/>
    <property type="match status" value="1"/>
</dbReference>
<dbReference type="NCBIfam" id="TIGR01484">
    <property type="entry name" value="HAD-SF-IIB"/>
    <property type="match status" value="1"/>
</dbReference>
<organism evidence="1 2">
    <name type="scientific">Winkia neuii</name>
    <dbReference type="NCBI Taxonomy" id="33007"/>
    <lineage>
        <taxon>Bacteria</taxon>
        <taxon>Bacillati</taxon>
        <taxon>Actinomycetota</taxon>
        <taxon>Actinomycetes</taxon>
        <taxon>Actinomycetales</taxon>
        <taxon>Actinomycetaceae</taxon>
        <taxon>Winkia</taxon>
    </lineage>
</organism>
<protein>
    <submittedName>
        <fullName evidence="1">HAD family phosphatase</fullName>
    </submittedName>
</protein>
<dbReference type="GO" id="GO:0005829">
    <property type="term" value="C:cytosol"/>
    <property type="evidence" value="ECO:0007669"/>
    <property type="project" value="TreeGrafter"/>
</dbReference>
<dbReference type="GeneID" id="35866876"/>
<comment type="caution">
    <text evidence="1">The sequence shown here is derived from an EMBL/GenBank/DDBJ whole genome shotgun (WGS) entry which is preliminary data.</text>
</comment>
<dbReference type="EMBL" id="PKKO01000003">
    <property type="protein sequence ID" value="PKY72340.1"/>
    <property type="molecule type" value="Genomic_DNA"/>
</dbReference>
<reference evidence="1 2" key="1">
    <citation type="submission" date="2017-12" db="EMBL/GenBank/DDBJ databases">
        <title>Phylogenetic diversity of female urinary microbiome.</title>
        <authorList>
            <person name="Thomas-White K."/>
            <person name="Wolfe A.J."/>
        </authorList>
    </citation>
    <scope>NUCLEOTIDE SEQUENCE [LARGE SCALE GENOMIC DNA]</scope>
    <source>
        <strain evidence="1 2">UMB0402</strain>
    </source>
</reference>
<dbReference type="GO" id="GO:0000287">
    <property type="term" value="F:magnesium ion binding"/>
    <property type="evidence" value="ECO:0007669"/>
    <property type="project" value="TreeGrafter"/>
</dbReference>
<dbReference type="RefSeq" id="WP_024331777.1">
    <property type="nucleotide sequence ID" value="NZ_JASOXK010000005.1"/>
</dbReference>
<dbReference type="Pfam" id="PF08282">
    <property type="entry name" value="Hydrolase_3"/>
    <property type="match status" value="2"/>
</dbReference>
<keyword evidence="2" id="KW-1185">Reference proteome</keyword>
<dbReference type="PANTHER" id="PTHR10000:SF8">
    <property type="entry name" value="HAD SUPERFAMILY HYDROLASE-LIKE, TYPE 3"/>
    <property type="match status" value="1"/>
</dbReference>